<dbReference type="AlphaFoldDB" id="A0AAW2X2F2"/>
<evidence type="ECO:0000259" key="1">
    <source>
        <dbReference type="Pfam" id="PF10551"/>
    </source>
</evidence>
<reference evidence="2" key="1">
    <citation type="submission" date="2020-06" db="EMBL/GenBank/DDBJ databases">
        <authorList>
            <person name="Li T."/>
            <person name="Hu X."/>
            <person name="Zhang T."/>
            <person name="Song X."/>
            <person name="Zhang H."/>
            <person name="Dai N."/>
            <person name="Sheng W."/>
            <person name="Hou X."/>
            <person name="Wei L."/>
        </authorList>
    </citation>
    <scope>NUCLEOTIDE SEQUENCE</scope>
    <source>
        <strain evidence="2">KEN1</strain>
        <tissue evidence="2">Leaf</tissue>
    </source>
</reference>
<comment type="caution">
    <text evidence="2">The sequence shown here is derived from an EMBL/GenBank/DDBJ whole genome shotgun (WGS) entry which is preliminary data.</text>
</comment>
<accession>A0AAW2X2F2</accession>
<evidence type="ECO:0000313" key="2">
    <source>
        <dbReference type="EMBL" id="KAL0448180.1"/>
    </source>
</evidence>
<dbReference type="PANTHER" id="PTHR31973:SF191">
    <property type="entry name" value="OS05G0489400 PROTEIN"/>
    <property type="match status" value="1"/>
</dbReference>
<proteinExistence type="predicted"/>
<protein>
    <recommendedName>
        <fullName evidence="1">MULE transposase domain-containing protein</fullName>
    </recommendedName>
</protein>
<dbReference type="PANTHER" id="PTHR31973">
    <property type="entry name" value="POLYPROTEIN, PUTATIVE-RELATED"/>
    <property type="match status" value="1"/>
</dbReference>
<sequence>PVVGVDGCHLKGPYGGVLLTAVSIDPNNNLNPLAYAVVSGETREAWQWFLELLKDDLHIVMDDTYTFISDKQKGGLAFEKGLWNAAKATTMSEFNFRMEELAKLDPKVVGWLSDKLPAHWSKSNFNCFPKCDLLLNNISETFNSNILEAREKLIMTMLEWIREWIMTRLSELRDRARKK</sequence>
<name>A0AAW2X2F2_9LAMI</name>
<feature type="domain" description="MULE transposase" evidence="1">
    <location>
        <begin position="2"/>
        <end position="74"/>
    </location>
</feature>
<dbReference type="EMBL" id="JACGWN010000006">
    <property type="protein sequence ID" value="KAL0448180.1"/>
    <property type="molecule type" value="Genomic_DNA"/>
</dbReference>
<gene>
    <name evidence="2" type="ORF">Slati_1945900</name>
</gene>
<dbReference type="Pfam" id="PF10551">
    <property type="entry name" value="MULE"/>
    <property type="match status" value="1"/>
</dbReference>
<reference evidence="2" key="2">
    <citation type="journal article" date="2024" name="Plant">
        <title>Genomic evolution and insights into agronomic trait innovations of Sesamum species.</title>
        <authorList>
            <person name="Miao H."/>
            <person name="Wang L."/>
            <person name="Qu L."/>
            <person name="Liu H."/>
            <person name="Sun Y."/>
            <person name="Le M."/>
            <person name="Wang Q."/>
            <person name="Wei S."/>
            <person name="Zheng Y."/>
            <person name="Lin W."/>
            <person name="Duan Y."/>
            <person name="Cao H."/>
            <person name="Xiong S."/>
            <person name="Wang X."/>
            <person name="Wei L."/>
            <person name="Li C."/>
            <person name="Ma Q."/>
            <person name="Ju M."/>
            <person name="Zhao R."/>
            <person name="Li G."/>
            <person name="Mu C."/>
            <person name="Tian Q."/>
            <person name="Mei H."/>
            <person name="Zhang T."/>
            <person name="Gao T."/>
            <person name="Zhang H."/>
        </authorList>
    </citation>
    <scope>NUCLEOTIDE SEQUENCE</scope>
    <source>
        <strain evidence="2">KEN1</strain>
    </source>
</reference>
<organism evidence="2">
    <name type="scientific">Sesamum latifolium</name>
    <dbReference type="NCBI Taxonomy" id="2727402"/>
    <lineage>
        <taxon>Eukaryota</taxon>
        <taxon>Viridiplantae</taxon>
        <taxon>Streptophyta</taxon>
        <taxon>Embryophyta</taxon>
        <taxon>Tracheophyta</taxon>
        <taxon>Spermatophyta</taxon>
        <taxon>Magnoliopsida</taxon>
        <taxon>eudicotyledons</taxon>
        <taxon>Gunneridae</taxon>
        <taxon>Pentapetalae</taxon>
        <taxon>asterids</taxon>
        <taxon>lamiids</taxon>
        <taxon>Lamiales</taxon>
        <taxon>Pedaliaceae</taxon>
        <taxon>Sesamum</taxon>
    </lineage>
</organism>
<feature type="non-terminal residue" evidence="2">
    <location>
        <position position="1"/>
    </location>
</feature>
<dbReference type="InterPro" id="IPR018289">
    <property type="entry name" value="MULE_transposase_dom"/>
</dbReference>